<proteinExistence type="predicted"/>
<name>A0A2W4YQG6_9SPHN</name>
<feature type="coiled-coil region" evidence="1">
    <location>
        <begin position="32"/>
        <end position="80"/>
    </location>
</feature>
<dbReference type="EMBL" id="QFMX01000013">
    <property type="protein sequence ID" value="PZO72280.1"/>
    <property type="molecule type" value="Genomic_DNA"/>
</dbReference>
<accession>A0A2W4YQG6</accession>
<evidence type="ECO:0000313" key="2">
    <source>
        <dbReference type="EMBL" id="PZO72280.1"/>
    </source>
</evidence>
<evidence type="ECO:0000313" key="3">
    <source>
        <dbReference type="Proteomes" id="UP000249555"/>
    </source>
</evidence>
<keyword evidence="1" id="KW-0175">Coiled coil</keyword>
<organism evidence="2 3">
    <name type="scientific">Sphingomonas taxi</name>
    <dbReference type="NCBI Taxonomy" id="1549858"/>
    <lineage>
        <taxon>Bacteria</taxon>
        <taxon>Pseudomonadati</taxon>
        <taxon>Pseudomonadota</taxon>
        <taxon>Alphaproteobacteria</taxon>
        <taxon>Sphingomonadales</taxon>
        <taxon>Sphingomonadaceae</taxon>
        <taxon>Sphingomonas</taxon>
    </lineage>
</organism>
<gene>
    <name evidence="2" type="ORF">DI640_12970</name>
</gene>
<evidence type="ECO:0000256" key="1">
    <source>
        <dbReference type="SAM" id="Coils"/>
    </source>
</evidence>
<sequence>MTGMSLLALAVNLGVLAFALHRVRPALIRVENANKELALKELAEAIERRKADVDIMHAAAAELTAATARANDEARRARKDAIGLVSSLQAERYAIETSRAESIAILRYVIADAVMYREPTTPLDVEKWLAWADPNNKIKAAPPAFIGRELKPVPDRYA</sequence>
<dbReference type="AlphaFoldDB" id="A0A2W4YQG6"/>
<comment type="caution">
    <text evidence="2">The sequence shown here is derived from an EMBL/GenBank/DDBJ whole genome shotgun (WGS) entry which is preliminary data.</text>
</comment>
<dbReference type="Proteomes" id="UP000249555">
    <property type="component" value="Unassembled WGS sequence"/>
</dbReference>
<reference evidence="2 3" key="1">
    <citation type="submission" date="2017-08" db="EMBL/GenBank/DDBJ databases">
        <title>Infants hospitalized years apart are colonized by the same room-sourced microbial strains.</title>
        <authorList>
            <person name="Brooks B."/>
            <person name="Olm M.R."/>
            <person name="Firek B.A."/>
            <person name="Baker R."/>
            <person name="Thomas B.C."/>
            <person name="Morowitz M.J."/>
            <person name="Banfield J.F."/>
        </authorList>
    </citation>
    <scope>NUCLEOTIDE SEQUENCE [LARGE SCALE GENOMIC DNA]</scope>
    <source>
        <strain evidence="2">S2_018_000_R3_119</strain>
    </source>
</reference>
<protein>
    <submittedName>
        <fullName evidence="2">Uncharacterized protein</fullName>
    </submittedName>
</protein>